<evidence type="ECO:0000313" key="2">
    <source>
        <dbReference type="EMBL" id="BAY98414.1"/>
    </source>
</evidence>
<dbReference type="NCBIfam" id="NF038122">
    <property type="entry name" value="metallo_LGF"/>
    <property type="match status" value="1"/>
</dbReference>
<gene>
    <name evidence="2" type="ORF">NIES37_23640</name>
</gene>
<feature type="signal peptide" evidence="1">
    <location>
        <begin position="1"/>
        <end position="39"/>
    </location>
</feature>
<name>A0A1Z4MY62_9CYAN</name>
<dbReference type="AlphaFoldDB" id="A0A1Z4MY62"/>
<keyword evidence="3" id="KW-1185">Reference proteome</keyword>
<evidence type="ECO:0008006" key="4">
    <source>
        <dbReference type="Google" id="ProtNLM"/>
    </source>
</evidence>
<dbReference type="KEGG" id="ttq:NIES37_23640"/>
<keyword evidence="1" id="KW-0732">Signal</keyword>
<reference evidence="2 3" key="1">
    <citation type="submission" date="2017-06" db="EMBL/GenBank/DDBJ databases">
        <title>Genome sequencing of cyanobaciteial culture collection at National Institute for Environmental Studies (NIES).</title>
        <authorList>
            <person name="Hirose Y."/>
            <person name="Shimura Y."/>
            <person name="Fujisawa T."/>
            <person name="Nakamura Y."/>
            <person name="Kawachi M."/>
        </authorList>
    </citation>
    <scope>NUCLEOTIDE SEQUENCE [LARGE SCALE GENOMIC DNA]</scope>
    <source>
        <strain evidence="2 3">NIES-37</strain>
    </source>
</reference>
<sequence length="472" mass="52194">MSSQKQNNHKCTKTNNFSQLITLALASTTIISHTLPAQAVTFNFTYDTGVTYEQKIAFEFAGRYWADYLSDDATVNIHVDFASSSKLPKGMLGGSIPAFVNNLSYNSFWNALNNDRQSQFDYTAVSNLSSSTQWQSIFQNLQQETLTLSNNTITLTQANAKALNLIDKNSTALDGVIILNELDNTGYGWVNSGYIRTSVNSSYTKPFDLYSVAVHEIAHILGFVSSLDGINAKNYNDLDLRKKLFTPFDLFRYSDSSKTQGLSDLSNSNASYFSIDSGISNIGYLSAGQDTSIKGDGFQGSHWKNYTNSIGVMAPALRVSAVREADERDLNVLDVIGWNRKSRIYSNNYYTLDSQIQYANISANSALTSQAQFAAAWIKEINRNFDIANMLHLNRWGGSSTTSTLNQTQDLVDILAQEGVFEMGGFWDTIDEQENVTSVPEPANNAGLIGIGLLGLIGLKLKKFSRHYLNSI</sequence>
<dbReference type="SUPFAM" id="SSF55486">
    <property type="entry name" value="Metalloproteases ('zincins'), catalytic domain"/>
    <property type="match status" value="1"/>
</dbReference>
<dbReference type="Proteomes" id="UP000218785">
    <property type="component" value="Chromosome"/>
</dbReference>
<dbReference type="RefSeq" id="WP_096575798.1">
    <property type="nucleotide sequence ID" value="NZ_CAWNJS010000001.1"/>
</dbReference>
<feature type="chain" id="PRO_5013232750" description="PEP-CTERM protein-sorting domain-containing protein" evidence="1">
    <location>
        <begin position="40"/>
        <end position="472"/>
    </location>
</feature>
<dbReference type="EMBL" id="AP018248">
    <property type="protein sequence ID" value="BAY98414.1"/>
    <property type="molecule type" value="Genomic_DNA"/>
</dbReference>
<evidence type="ECO:0000313" key="3">
    <source>
        <dbReference type="Proteomes" id="UP000218785"/>
    </source>
</evidence>
<proteinExistence type="predicted"/>
<accession>A0A1Z4MY62</accession>
<organism evidence="2 3">
    <name type="scientific">Tolypothrix tenuis PCC 7101</name>
    <dbReference type="NCBI Taxonomy" id="231146"/>
    <lineage>
        <taxon>Bacteria</taxon>
        <taxon>Bacillati</taxon>
        <taxon>Cyanobacteriota</taxon>
        <taxon>Cyanophyceae</taxon>
        <taxon>Nostocales</taxon>
        <taxon>Tolypothrichaceae</taxon>
        <taxon>Tolypothrix</taxon>
    </lineage>
</organism>
<protein>
    <recommendedName>
        <fullName evidence="4">PEP-CTERM protein-sorting domain-containing protein</fullName>
    </recommendedName>
</protein>
<evidence type="ECO:0000256" key="1">
    <source>
        <dbReference type="SAM" id="SignalP"/>
    </source>
</evidence>